<name>A0A9I9CF44_CUCME</name>
<evidence type="ECO:0000256" key="1">
    <source>
        <dbReference type="SAM" id="SignalP"/>
    </source>
</evidence>
<keyword evidence="1" id="KW-0732">Signal</keyword>
<organism evidence="2">
    <name type="scientific">Cucumis melo</name>
    <name type="common">Muskmelon</name>
    <dbReference type="NCBI Taxonomy" id="3656"/>
    <lineage>
        <taxon>Eukaryota</taxon>
        <taxon>Viridiplantae</taxon>
        <taxon>Streptophyta</taxon>
        <taxon>Embryophyta</taxon>
        <taxon>Tracheophyta</taxon>
        <taxon>Spermatophyta</taxon>
        <taxon>Magnoliopsida</taxon>
        <taxon>eudicotyledons</taxon>
        <taxon>Gunneridae</taxon>
        <taxon>Pentapetalae</taxon>
        <taxon>rosids</taxon>
        <taxon>fabids</taxon>
        <taxon>Cucurbitales</taxon>
        <taxon>Cucurbitaceae</taxon>
        <taxon>Benincaseae</taxon>
        <taxon>Cucumis</taxon>
    </lineage>
</organism>
<protein>
    <submittedName>
        <fullName evidence="2">Uncharacterized protein</fullName>
    </submittedName>
</protein>
<accession>A0A9I9CF44</accession>
<reference evidence="2" key="1">
    <citation type="submission" date="2023-03" db="UniProtKB">
        <authorList>
            <consortium name="EnsemblPlants"/>
        </authorList>
    </citation>
    <scope>IDENTIFICATION</scope>
</reference>
<feature type="chain" id="PRO_5039891433" evidence="1">
    <location>
        <begin position="23"/>
        <end position="102"/>
    </location>
</feature>
<dbReference type="AlphaFoldDB" id="A0A9I9CF44"/>
<dbReference type="Gramene" id="MELO3C002638.2.1">
    <property type="protein sequence ID" value="MELO3C002638.2.1"/>
    <property type="gene ID" value="MELO3C002638.2"/>
</dbReference>
<evidence type="ECO:0000313" key="2">
    <source>
        <dbReference type="EnsemblPlants" id="MELO3C002638.2.1"/>
    </source>
</evidence>
<proteinExistence type="predicted"/>
<dbReference type="EnsemblPlants" id="MELO3C002638.2.1">
    <property type="protein sequence ID" value="MELO3C002638.2.1"/>
    <property type="gene ID" value="MELO3C002638.2"/>
</dbReference>
<sequence>MASLSFCFMILLLLFSPSTVKARNFVGPKKFQHHTKLLIPTIIPINRITKLFEIWVKPSSNQIKINQSRIATEISRLGTEYTKKFGYKPTRLSPGGPDPYHH</sequence>
<feature type="signal peptide" evidence="1">
    <location>
        <begin position="1"/>
        <end position="22"/>
    </location>
</feature>